<evidence type="ECO:0000313" key="3">
    <source>
        <dbReference type="EMBL" id="SFD37058.1"/>
    </source>
</evidence>
<dbReference type="GO" id="GO:0003700">
    <property type="term" value="F:DNA-binding transcription factor activity"/>
    <property type="evidence" value="ECO:0007669"/>
    <property type="project" value="TreeGrafter"/>
</dbReference>
<accession>A0A1I1RXQ0</accession>
<dbReference type="EMBL" id="FOMH01000007">
    <property type="protein sequence ID" value="SFD37058.1"/>
    <property type="molecule type" value="Genomic_DNA"/>
</dbReference>
<dbReference type="InterPro" id="IPR051577">
    <property type="entry name" value="MRF-like"/>
</dbReference>
<evidence type="ECO:0000313" key="4">
    <source>
        <dbReference type="Proteomes" id="UP000199672"/>
    </source>
</evidence>
<keyword evidence="1" id="KW-0175">Coiled coil</keyword>
<evidence type="ECO:0000256" key="1">
    <source>
        <dbReference type="SAM" id="Coils"/>
    </source>
</evidence>
<dbReference type="GO" id="GO:0016540">
    <property type="term" value="P:protein autoprocessing"/>
    <property type="evidence" value="ECO:0007669"/>
    <property type="project" value="TreeGrafter"/>
</dbReference>
<dbReference type="InterPro" id="IPR036388">
    <property type="entry name" value="WH-like_DNA-bd_sf"/>
</dbReference>
<dbReference type="AlphaFoldDB" id="A0A1I1RXQ0"/>
<protein>
    <submittedName>
        <fullName evidence="3">Chaperone of endosialidase</fullName>
    </submittedName>
</protein>
<dbReference type="PROSITE" id="PS51688">
    <property type="entry name" value="ICA"/>
    <property type="match status" value="1"/>
</dbReference>
<gene>
    <name evidence="3" type="ORF">SAMN05216297_107129</name>
</gene>
<dbReference type="Pfam" id="PF13884">
    <property type="entry name" value="Peptidase_S74"/>
    <property type="match status" value="1"/>
</dbReference>
<proteinExistence type="predicted"/>
<reference evidence="4" key="1">
    <citation type="submission" date="2016-10" db="EMBL/GenBank/DDBJ databases">
        <authorList>
            <person name="Varghese N."/>
            <person name="Submissions S."/>
        </authorList>
    </citation>
    <scope>NUCLEOTIDE SEQUENCE [LARGE SCALE GENOMIC DNA]</scope>
    <source>
        <strain evidence="4">CGMCC 1.10370</strain>
    </source>
</reference>
<feature type="domain" description="Peptidase S74" evidence="2">
    <location>
        <begin position="370"/>
        <end position="466"/>
    </location>
</feature>
<organism evidence="3 4">
    <name type="scientific">Flavobacterium phragmitis</name>
    <dbReference type="NCBI Taxonomy" id="739143"/>
    <lineage>
        <taxon>Bacteria</taxon>
        <taxon>Pseudomonadati</taxon>
        <taxon>Bacteroidota</taxon>
        <taxon>Flavobacteriia</taxon>
        <taxon>Flavobacteriales</taxon>
        <taxon>Flavobacteriaceae</taxon>
        <taxon>Flavobacterium</taxon>
    </lineage>
</organism>
<dbReference type="Gene3D" id="1.10.10.10">
    <property type="entry name" value="Winged helix-like DNA-binding domain superfamily/Winged helix DNA-binding domain"/>
    <property type="match status" value="1"/>
</dbReference>
<name>A0A1I1RXQ0_9FLAO</name>
<dbReference type="Proteomes" id="UP000199672">
    <property type="component" value="Unassembled WGS sequence"/>
</dbReference>
<dbReference type="InterPro" id="IPR030392">
    <property type="entry name" value="S74_ICA"/>
</dbReference>
<dbReference type="PANTHER" id="PTHR13029:SF18">
    <property type="entry name" value="MYELIN REGULATORY FACTOR HOMOLOG 1"/>
    <property type="match status" value="1"/>
</dbReference>
<dbReference type="GO" id="GO:0043565">
    <property type="term" value="F:sequence-specific DNA binding"/>
    <property type="evidence" value="ECO:0007669"/>
    <property type="project" value="TreeGrafter"/>
</dbReference>
<sequence>MGNMYSQVGMPTNNPNKDAVLDLNRTDGTSAKGLLLPKVELTALNSALPMTANVAGMHVWNTATTTGINAVTPGEYYNDGAKWVRVASPIDAWLQDGNTNGALKTIGTKDNFDLPFITNNTEKMRLTSGGRLGIGTDTPLVGFHLKSSDPNNNDLMIEGVDDGATFIIKRSTTSSLPTGQALGGLIWTDVDPTPGVAALTRINSYFRGPDLSSLSFFVSRSTLAQMTLNQKGYLGLGTTSPGSKFHLYNENISDSDDDFRIETRSDTYTPGVFIDRNRTGGANLMNNDPLGLVVFRSNLGGASSASQLVYLKGTYKGDGTTNLSSLALGTSNTDRMVINENGNVGIGTSAPAQKLDVNGSIKSTTALIVSDARYKTNIETLQKPLEIVNRLRGTSYEMNTKQFPDKGFAEGKQYGVIAQEVEKILPDLVTTGSDGYKAVNYQGFIPVLIEAVKTQQTEIENQKKQLTAKDSEIKELKARMDKLEKAVNGLLK</sequence>
<evidence type="ECO:0000259" key="2">
    <source>
        <dbReference type="PROSITE" id="PS51688"/>
    </source>
</evidence>
<dbReference type="GO" id="GO:0045893">
    <property type="term" value="P:positive regulation of DNA-templated transcription"/>
    <property type="evidence" value="ECO:0007669"/>
    <property type="project" value="TreeGrafter"/>
</dbReference>
<keyword evidence="4" id="KW-1185">Reference proteome</keyword>
<dbReference type="STRING" id="739143.SAMN05216297_107129"/>
<dbReference type="PANTHER" id="PTHR13029">
    <property type="match status" value="1"/>
</dbReference>
<feature type="coiled-coil region" evidence="1">
    <location>
        <begin position="449"/>
        <end position="486"/>
    </location>
</feature>